<evidence type="ECO:0008006" key="6">
    <source>
        <dbReference type="Google" id="ProtNLM"/>
    </source>
</evidence>
<dbReference type="InterPro" id="IPR032474">
    <property type="entry name" value="Argonaute_N"/>
</dbReference>
<dbReference type="Pfam" id="PF02170">
    <property type="entry name" value="PAZ"/>
    <property type="match status" value="1"/>
</dbReference>
<dbReference type="SMART" id="SM00950">
    <property type="entry name" value="Piwi"/>
    <property type="match status" value="1"/>
</dbReference>
<name>A0A0D2CPY5_9EURO</name>
<dbReference type="PROSITE" id="PS50822">
    <property type="entry name" value="PIWI"/>
    <property type="match status" value="1"/>
</dbReference>
<dbReference type="InterPro" id="IPR036085">
    <property type="entry name" value="PAZ_dom_sf"/>
</dbReference>
<keyword evidence="5" id="KW-1185">Reference proteome</keyword>
<feature type="domain" description="Piwi" evidence="3">
    <location>
        <begin position="650"/>
        <end position="969"/>
    </location>
</feature>
<evidence type="ECO:0000259" key="2">
    <source>
        <dbReference type="PROSITE" id="PS50821"/>
    </source>
</evidence>
<evidence type="ECO:0000256" key="1">
    <source>
        <dbReference type="SAM" id="MobiDB-lite"/>
    </source>
</evidence>
<dbReference type="CDD" id="cd02846">
    <property type="entry name" value="PAZ_argonaute_like"/>
    <property type="match status" value="1"/>
</dbReference>
<evidence type="ECO:0000313" key="4">
    <source>
        <dbReference type="EMBL" id="KIW25654.1"/>
    </source>
</evidence>
<dbReference type="EMBL" id="KN847044">
    <property type="protein sequence ID" value="KIW25654.1"/>
    <property type="molecule type" value="Genomic_DNA"/>
</dbReference>
<dbReference type="Pfam" id="PF02171">
    <property type="entry name" value="Piwi"/>
    <property type="match status" value="1"/>
</dbReference>
<dbReference type="InterPro" id="IPR032472">
    <property type="entry name" value="ArgoL2"/>
</dbReference>
<dbReference type="GO" id="GO:0003723">
    <property type="term" value="F:RNA binding"/>
    <property type="evidence" value="ECO:0007669"/>
    <property type="project" value="InterPro"/>
</dbReference>
<dbReference type="OrthoDB" id="10252740at2759"/>
<evidence type="ECO:0000313" key="5">
    <source>
        <dbReference type="Proteomes" id="UP000054466"/>
    </source>
</evidence>
<accession>A0A0D2CPY5</accession>
<dbReference type="InterPro" id="IPR012337">
    <property type="entry name" value="RNaseH-like_sf"/>
</dbReference>
<sequence length="1011" mass="109494">MSGNQASRGRGGGRGRGDNLPYHPRGRGGPSRGGQSFGRGRGGGTQSEVALFSHESGGDALPDRAIRALEDKIEASAKAPPTKTSPSSLIAKLPPRPGFGTQGREVLLWTNYMAVASSASLVLQRYHLEILPDGAGQQPKGKKARRLVELLLEDHLAQYKDKVATDFRSTLISSTKIDLVGDNYDVVYRVEGEDSPGADAKHYRIRLSHTGSLTVSELLNQLTSTNAGTLLGSREEIIQALNIVVGHNPKAAAEIASIGANRHYALDAADFERSSLGAGLTAIRGFFFSVRAATGRLLMNIQVKHGAFYEDGPLDRVMSAYAASIGFNRPKVGSFVRKLSVNVTHIVRKNSAGRPIPRIKVIEGLATPRDGAGLEHPPRISEYGAGAKDVEFWMDSQGETSASGSAQGGGGKGKKGKKAGPAPPLQGRYISVYDFFRSQYNIAVSEPKLPVVNVGSKDRPSYLPAQVCMVIPGQTCNTQLSPSQTQQMIRFAVRKPAQNAMSIVTSGAKMLAVGNNSTLDAFNISITPRLLTVPGRVLNAPNVKYAGQKSASTRFGSWNMQQVQFTTKTTLNSWTYLWISYPSARDPWRDEGDLQKTITAFAAKLREVGITCSECMKGLRVTVTPGNVDSAIDTALHRFTSSPHKPPPKLVLIILPDYSGPIYNRVKYACDVKEGLMNVNVQAAKFAKPNNDQYFANVALKINAKLGGMNQSLDQPKLGIIAEGKTMVVGIDVTHPSPGSSSTAPSIVGIVASIDKWLGQFPADLAIQTARQELVAGLKDLVKVRLEMWKRHNTAYPENILVYRDGVSEGQYNLVLDHELPEIRAACTEVYPATATKQGIPRITIVVVGKRHHTRFYPTKAEQADRSSNPQHGTVVDRGVTEARNWDFYLQAHTAIQGTARPAHYYVVYDEIFQARKVPPGPFKSAADILEDLTHNMCYLYARATKSVSICPPAYYADLVCDRARCYLSGFFDPAAASSAGSVSGGGTNTQGPDSSMVKIHPRVRDSMFYI</sequence>
<dbReference type="InterPro" id="IPR045246">
    <property type="entry name" value="Piwi_ago-like"/>
</dbReference>
<feature type="region of interest" description="Disordered" evidence="1">
    <location>
        <begin position="978"/>
        <end position="998"/>
    </location>
</feature>
<feature type="compositionally biased region" description="Gly residues" evidence="1">
    <location>
        <begin position="27"/>
        <end position="45"/>
    </location>
</feature>
<dbReference type="STRING" id="569365.A0A0D2CPY5"/>
<dbReference type="InterPro" id="IPR014811">
    <property type="entry name" value="ArgoL1"/>
</dbReference>
<dbReference type="PANTHER" id="PTHR22891">
    <property type="entry name" value="EUKARYOTIC TRANSLATION INITIATION FACTOR 2C"/>
    <property type="match status" value="1"/>
</dbReference>
<dbReference type="SUPFAM" id="SSF101690">
    <property type="entry name" value="PAZ domain"/>
    <property type="match status" value="1"/>
</dbReference>
<dbReference type="Pfam" id="PF08699">
    <property type="entry name" value="ArgoL1"/>
    <property type="match status" value="1"/>
</dbReference>
<dbReference type="Gene3D" id="3.40.50.2300">
    <property type="match status" value="1"/>
</dbReference>
<dbReference type="VEuPathDB" id="FungiDB:PV07_08816"/>
<feature type="domain" description="PAZ" evidence="2">
    <location>
        <begin position="360"/>
        <end position="472"/>
    </location>
</feature>
<dbReference type="Gene3D" id="2.170.260.10">
    <property type="entry name" value="paz domain"/>
    <property type="match status" value="1"/>
</dbReference>
<evidence type="ECO:0000259" key="3">
    <source>
        <dbReference type="PROSITE" id="PS50822"/>
    </source>
</evidence>
<dbReference type="HOGENOM" id="CLU_004544_4_1_1"/>
<reference evidence="4 5" key="1">
    <citation type="submission" date="2015-01" db="EMBL/GenBank/DDBJ databases">
        <title>The Genome Sequence of Cladophialophora immunda CBS83496.</title>
        <authorList>
            <consortium name="The Broad Institute Genomics Platform"/>
            <person name="Cuomo C."/>
            <person name="de Hoog S."/>
            <person name="Gorbushina A."/>
            <person name="Stielow B."/>
            <person name="Teixiera M."/>
            <person name="Abouelleil A."/>
            <person name="Chapman S.B."/>
            <person name="Priest M."/>
            <person name="Young S.K."/>
            <person name="Wortman J."/>
            <person name="Nusbaum C."/>
            <person name="Birren B."/>
        </authorList>
    </citation>
    <scope>NUCLEOTIDE SEQUENCE [LARGE SCALE GENOMIC DNA]</scope>
    <source>
        <strain evidence="4 5">CBS 83496</strain>
    </source>
</reference>
<dbReference type="CDD" id="cd04657">
    <property type="entry name" value="Piwi_ago-like"/>
    <property type="match status" value="1"/>
</dbReference>
<dbReference type="Gene3D" id="3.30.420.10">
    <property type="entry name" value="Ribonuclease H-like superfamily/Ribonuclease H"/>
    <property type="match status" value="1"/>
</dbReference>
<dbReference type="AlphaFoldDB" id="A0A0D2CPY5"/>
<feature type="region of interest" description="Disordered" evidence="1">
    <location>
        <begin position="1"/>
        <end position="61"/>
    </location>
</feature>
<dbReference type="InterPro" id="IPR003165">
    <property type="entry name" value="Piwi"/>
</dbReference>
<dbReference type="PROSITE" id="PS50821">
    <property type="entry name" value="PAZ"/>
    <property type="match status" value="1"/>
</dbReference>
<dbReference type="InterPro" id="IPR003100">
    <property type="entry name" value="PAZ_dom"/>
</dbReference>
<protein>
    <recommendedName>
        <fullName evidence="6">Piwi domain-containing protein</fullName>
    </recommendedName>
</protein>
<dbReference type="SMART" id="SM01163">
    <property type="entry name" value="DUF1785"/>
    <property type="match status" value="1"/>
</dbReference>
<feature type="region of interest" description="Disordered" evidence="1">
    <location>
        <begin position="74"/>
        <end position="96"/>
    </location>
</feature>
<dbReference type="Pfam" id="PF16488">
    <property type="entry name" value="ArgoL2"/>
    <property type="match status" value="1"/>
</dbReference>
<organism evidence="4 5">
    <name type="scientific">Cladophialophora immunda</name>
    <dbReference type="NCBI Taxonomy" id="569365"/>
    <lineage>
        <taxon>Eukaryota</taxon>
        <taxon>Fungi</taxon>
        <taxon>Dikarya</taxon>
        <taxon>Ascomycota</taxon>
        <taxon>Pezizomycotina</taxon>
        <taxon>Eurotiomycetes</taxon>
        <taxon>Chaetothyriomycetidae</taxon>
        <taxon>Chaetothyriales</taxon>
        <taxon>Herpotrichiellaceae</taxon>
        <taxon>Cladophialophora</taxon>
    </lineage>
</organism>
<proteinExistence type="predicted"/>
<feature type="region of interest" description="Disordered" evidence="1">
    <location>
        <begin position="398"/>
        <end position="423"/>
    </location>
</feature>
<dbReference type="Proteomes" id="UP000054466">
    <property type="component" value="Unassembled WGS sequence"/>
</dbReference>
<dbReference type="SUPFAM" id="SSF53098">
    <property type="entry name" value="Ribonuclease H-like"/>
    <property type="match status" value="1"/>
</dbReference>
<dbReference type="RefSeq" id="XP_016245870.1">
    <property type="nucleotide sequence ID" value="XM_016396014.1"/>
</dbReference>
<dbReference type="GeneID" id="27348010"/>
<dbReference type="InterPro" id="IPR036397">
    <property type="entry name" value="RNaseH_sf"/>
</dbReference>
<dbReference type="Pfam" id="PF16486">
    <property type="entry name" value="ArgoN"/>
    <property type="match status" value="1"/>
</dbReference>
<gene>
    <name evidence="4" type="ORF">PV07_08816</name>
</gene>